<evidence type="ECO:0000259" key="1">
    <source>
        <dbReference type="PROSITE" id="PS50112"/>
    </source>
</evidence>
<dbReference type="SUPFAM" id="SSF55073">
    <property type="entry name" value="Nucleotide cyclase"/>
    <property type="match status" value="1"/>
</dbReference>
<dbReference type="EMBL" id="BRZA01000002">
    <property type="protein sequence ID" value="GLC89136.1"/>
    <property type="molecule type" value="Genomic_DNA"/>
</dbReference>
<dbReference type="RefSeq" id="WP_264988879.1">
    <property type="nucleotide sequence ID" value="NZ_BRZA01000002.1"/>
</dbReference>
<dbReference type="SMART" id="SM00091">
    <property type="entry name" value="PAS"/>
    <property type="match status" value="3"/>
</dbReference>
<dbReference type="Gene3D" id="3.30.70.270">
    <property type="match status" value="1"/>
</dbReference>
<dbReference type="NCBIfam" id="TIGR00254">
    <property type="entry name" value="GGDEF"/>
    <property type="match status" value="1"/>
</dbReference>
<feature type="domain" description="PAS" evidence="1">
    <location>
        <begin position="250"/>
        <end position="322"/>
    </location>
</feature>
<dbReference type="SMART" id="SM00086">
    <property type="entry name" value="PAC"/>
    <property type="match status" value="3"/>
</dbReference>
<organism evidence="4 5">
    <name type="scientific">Lysinibacillus piscis</name>
    <dbReference type="NCBI Taxonomy" id="2518931"/>
    <lineage>
        <taxon>Bacteria</taxon>
        <taxon>Bacillati</taxon>
        <taxon>Bacillota</taxon>
        <taxon>Bacilli</taxon>
        <taxon>Bacillales</taxon>
        <taxon>Bacillaceae</taxon>
        <taxon>Lysinibacillus</taxon>
    </lineage>
</organism>
<dbReference type="Pfam" id="PF00990">
    <property type="entry name" value="GGDEF"/>
    <property type="match status" value="1"/>
</dbReference>
<evidence type="ECO:0000313" key="4">
    <source>
        <dbReference type="EMBL" id="GLC89136.1"/>
    </source>
</evidence>
<dbReference type="InterPro" id="IPR000160">
    <property type="entry name" value="GGDEF_dom"/>
</dbReference>
<dbReference type="PROSITE" id="PS50112">
    <property type="entry name" value="PAS"/>
    <property type="match status" value="2"/>
</dbReference>
<name>A0ABQ5NM15_9BACI</name>
<gene>
    <name evidence="4" type="ORF">LYSBPC_22630</name>
</gene>
<feature type="domain" description="PAC" evidence="2">
    <location>
        <begin position="325"/>
        <end position="377"/>
    </location>
</feature>
<comment type="caution">
    <text evidence="4">The sequence shown here is derived from an EMBL/GenBank/DDBJ whole genome shotgun (WGS) entry which is preliminary data.</text>
</comment>
<dbReference type="CDD" id="cd00130">
    <property type="entry name" value="PAS"/>
    <property type="match status" value="3"/>
</dbReference>
<feature type="domain" description="PAS" evidence="1">
    <location>
        <begin position="378"/>
        <end position="422"/>
    </location>
</feature>
<dbReference type="PANTHER" id="PTHR44757:SF2">
    <property type="entry name" value="BIOFILM ARCHITECTURE MAINTENANCE PROTEIN MBAA"/>
    <property type="match status" value="1"/>
</dbReference>
<evidence type="ECO:0008006" key="6">
    <source>
        <dbReference type="Google" id="ProtNLM"/>
    </source>
</evidence>
<dbReference type="Pfam" id="PF13426">
    <property type="entry name" value="PAS_9"/>
    <property type="match status" value="2"/>
</dbReference>
<feature type="domain" description="PAC" evidence="2">
    <location>
        <begin position="450"/>
        <end position="503"/>
    </location>
</feature>
<accession>A0ABQ5NM15</accession>
<dbReference type="InterPro" id="IPR043128">
    <property type="entry name" value="Rev_trsase/Diguanyl_cyclase"/>
</dbReference>
<dbReference type="NCBIfam" id="TIGR00229">
    <property type="entry name" value="sensory_box"/>
    <property type="match status" value="3"/>
</dbReference>
<proteinExistence type="predicted"/>
<dbReference type="PROSITE" id="PS50113">
    <property type="entry name" value="PAC"/>
    <property type="match status" value="2"/>
</dbReference>
<dbReference type="Proteomes" id="UP001065593">
    <property type="component" value="Unassembled WGS sequence"/>
</dbReference>
<dbReference type="InterPro" id="IPR000014">
    <property type="entry name" value="PAS"/>
</dbReference>
<dbReference type="InterPro" id="IPR052155">
    <property type="entry name" value="Biofilm_reg_signaling"/>
</dbReference>
<dbReference type="PROSITE" id="PS50887">
    <property type="entry name" value="GGDEF"/>
    <property type="match status" value="1"/>
</dbReference>
<keyword evidence="5" id="KW-1185">Reference proteome</keyword>
<evidence type="ECO:0000313" key="5">
    <source>
        <dbReference type="Proteomes" id="UP001065593"/>
    </source>
</evidence>
<dbReference type="InterPro" id="IPR013656">
    <property type="entry name" value="PAS_4"/>
</dbReference>
<dbReference type="PANTHER" id="PTHR44757">
    <property type="entry name" value="DIGUANYLATE CYCLASE DGCP"/>
    <property type="match status" value="1"/>
</dbReference>
<dbReference type="InterPro" id="IPR001610">
    <property type="entry name" value="PAC"/>
</dbReference>
<dbReference type="InterPro" id="IPR035965">
    <property type="entry name" value="PAS-like_dom_sf"/>
</dbReference>
<evidence type="ECO:0000259" key="2">
    <source>
        <dbReference type="PROSITE" id="PS50113"/>
    </source>
</evidence>
<feature type="domain" description="GGDEF" evidence="3">
    <location>
        <begin position="535"/>
        <end position="672"/>
    </location>
</feature>
<dbReference type="Pfam" id="PF08448">
    <property type="entry name" value="PAS_4"/>
    <property type="match status" value="1"/>
</dbReference>
<dbReference type="InterPro" id="IPR029787">
    <property type="entry name" value="Nucleotide_cyclase"/>
</dbReference>
<evidence type="ECO:0000259" key="3">
    <source>
        <dbReference type="PROSITE" id="PS50887"/>
    </source>
</evidence>
<dbReference type="SMART" id="SM00267">
    <property type="entry name" value="GGDEF"/>
    <property type="match status" value="1"/>
</dbReference>
<dbReference type="SUPFAM" id="SSF55785">
    <property type="entry name" value="PYP-like sensor domain (PAS domain)"/>
    <property type="match status" value="3"/>
</dbReference>
<dbReference type="Gene3D" id="3.30.450.20">
    <property type="entry name" value="PAS domain"/>
    <property type="match status" value="3"/>
</dbReference>
<protein>
    <recommendedName>
        <fullName evidence="6">Diguanylate cyclase</fullName>
    </recommendedName>
</protein>
<sequence>MENFLSEHVFNELFMGKDFAFLMKKIGNDYQYIRLNQAAQTLLTNEAVGKMLSTVTSERTFTLVRANYDLAIATQQQVDYMDYVFIQSEQRKYETTVRPLRHQEEDYILAITKEIRYERKIEDKFLFMRSVFDRSFISTAILSQEGTIYEVNARFVEDFGLHAEDVKSQPFSKLPIITEQEAAKMDTYIQNVVAGKVIGQKIIRLRTLDQQERVYLISFSSFTYDADSLAIFLVMQDLTMFTEQEVELRSKTHHLEVFKAALNFATAIAILDVDGNIEEINELFLNALGYTADEIIGQPYHLIDPRTSEQSVTTMIASIKDGKVWRGELCFRTKYLVDYWVEAVIIPLKDEQGQITQYLSINYDITDKKRMFIELKNTERTFRLITENTNDLIVITDEDGIIMYASPSYQLYLGYRNVELQGHFYSNILADESKAVWQAFLTDYKDQHDTQLELLLKAKDGSTRWSEGNITIVNDPKREKVSQIMMLSREITHRKEWENDLLYLAYHDTLTQLPNRRYLAKEFPVILDKMTSNQHSLALFFIDGDDFKDVNDNYGHDMGDEFIRKFGQVLITSIRSHDLVIRIGGDEFVVVLTGLAGDQEKRHVQTMHIIERIREGLRRGWTIEGHDFAPTASMGIAYYPEHGHTLDQLLERADQALYKAKEQGKDHLCIAE</sequence>
<reference evidence="4" key="1">
    <citation type="submission" date="2022-08" db="EMBL/GenBank/DDBJ databases">
        <title>Draft genome sequence of Lysinibacillus sp. strain KH24.</title>
        <authorList>
            <person name="Kanbe H."/>
            <person name="Itoh H."/>
        </authorList>
    </citation>
    <scope>NUCLEOTIDE SEQUENCE</scope>
    <source>
        <strain evidence="4">KH24</strain>
    </source>
</reference>
<dbReference type="CDD" id="cd01949">
    <property type="entry name" value="GGDEF"/>
    <property type="match status" value="1"/>
</dbReference>
<dbReference type="InterPro" id="IPR000700">
    <property type="entry name" value="PAS-assoc_C"/>
</dbReference>